<dbReference type="Proteomes" id="UP001064879">
    <property type="component" value="Chromosome"/>
</dbReference>
<keyword evidence="1" id="KW-0732">Signal</keyword>
<reference evidence="2" key="1">
    <citation type="submission" date="2022-03" db="EMBL/GenBank/DDBJ databases">
        <title>Brevibacterium spongiae sp. nov., isolated from marine sponge.</title>
        <authorList>
            <person name="Li Z."/>
            <person name="Zhang M."/>
        </authorList>
    </citation>
    <scope>NUCLEOTIDE SEQUENCE</scope>
    <source>
        <strain evidence="2">WHS-Z9</strain>
    </source>
</reference>
<feature type="chain" id="PRO_5046250510" evidence="1">
    <location>
        <begin position="33"/>
        <end position="156"/>
    </location>
</feature>
<gene>
    <name evidence="2" type="ORF">L1F31_02795</name>
</gene>
<sequence length="156" mass="16242">MKSTIRNRAAALGIATVAGLAGLGLASGPAMAADASLADSSSQSASSGVDAQSVYYPTNSTDYANELVRAWGTDNTDRVEAFASGDVAEQLADHDGDDATHWDQTGGERTGDTTYVTYENTVTGEKMALGVSEKVIDDQNEWGSAPHAVTYVQFAD</sequence>
<protein>
    <submittedName>
        <fullName evidence="2">Uncharacterized protein</fullName>
    </submittedName>
</protein>
<feature type="signal peptide" evidence="1">
    <location>
        <begin position="1"/>
        <end position="32"/>
    </location>
</feature>
<evidence type="ECO:0000256" key="1">
    <source>
        <dbReference type="SAM" id="SignalP"/>
    </source>
</evidence>
<keyword evidence="3" id="KW-1185">Reference proteome</keyword>
<accession>A0ABY5SPZ4</accession>
<organism evidence="2 3">
    <name type="scientific">Brevibacterium spongiae</name>
    <dbReference type="NCBI Taxonomy" id="2909672"/>
    <lineage>
        <taxon>Bacteria</taxon>
        <taxon>Bacillati</taxon>
        <taxon>Actinomycetota</taxon>
        <taxon>Actinomycetes</taxon>
        <taxon>Micrococcales</taxon>
        <taxon>Brevibacteriaceae</taxon>
        <taxon>Brevibacterium</taxon>
    </lineage>
</organism>
<proteinExistence type="predicted"/>
<name>A0ABY5SPZ4_9MICO</name>
<dbReference type="RefSeq" id="WP_265419180.1">
    <property type="nucleotide sequence ID" value="NZ_CP093443.1"/>
</dbReference>
<dbReference type="EMBL" id="CP093443">
    <property type="protein sequence ID" value="UVI36613.1"/>
    <property type="molecule type" value="Genomic_DNA"/>
</dbReference>
<evidence type="ECO:0000313" key="2">
    <source>
        <dbReference type="EMBL" id="UVI36613.1"/>
    </source>
</evidence>
<evidence type="ECO:0000313" key="3">
    <source>
        <dbReference type="Proteomes" id="UP001064879"/>
    </source>
</evidence>